<dbReference type="InterPro" id="IPR025291">
    <property type="entry name" value="DUF4153"/>
</dbReference>
<feature type="transmembrane region" description="Helical" evidence="1">
    <location>
        <begin position="37"/>
        <end position="54"/>
    </location>
</feature>
<feature type="transmembrane region" description="Helical" evidence="1">
    <location>
        <begin position="177"/>
        <end position="203"/>
    </location>
</feature>
<dbReference type="OrthoDB" id="9757990at2"/>
<reference evidence="2 3" key="1">
    <citation type="submission" date="2019-10" db="EMBL/GenBank/DDBJ databases">
        <title>Actinomadura rubteroloni sp. nov. and Actinomadura macrotermitis sp. nov., isolated from the gut of fungus growing-termite Macrotermes natalensis.</title>
        <authorList>
            <person name="Benndorf R."/>
            <person name="Martin K."/>
            <person name="Kuefner M."/>
            <person name="De Beer W."/>
            <person name="Kaster A.-K."/>
            <person name="Vollmers J."/>
            <person name="Poulsen M."/>
            <person name="Beemelmanns C."/>
        </authorList>
    </citation>
    <scope>NUCLEOTIDE SEQUENCE [LARGE SCALE GENOMIC DNA]</scope>
    <source>
        <strain evidence="2 3">RB68</strain>
    </source>
</reference>
<sequence length="498" mass="52332">MNQYPSVPAPLVPPRQPFFTEKVIAAWKLPARRLSPVMLGGVLAAAVIGSVALGDIPGNGLLGLNLPLTALAVAAVVLPVTGGRMLRDRTGLLFCLLALALTAIAALRDAEWITALGLLLALPVASYAMTGGRSWAEVLGGGLALPAAGARMLPWAVHGVTGALNDGRGRAWPVIRTGLIAGALLLVFGALFAGADAAFSGIAAGLVPDISPDKVVVRVIAGTATALLTLALVFLALAPPPLRMLVPRPAPPAGRWAWAVPIAALDLLFLAFCAIQASVLLASDKDRLLRSTGLTYAQYARQGFFQLVVVTVLVLAVIAFAVRHAPRDRMLVRALLGALCALTLVVVAVALRRLYLYEETYGWTRLRLWVHAFELWLGLVVVLVAAAGLRLKAAWLPRAVAASGAAGLLALAALNPDAFIAERNVTRHARTGKIDIAYLRTLSADAVPALDRLPEPVRSCALLDVQAHLSRPESALSHNLSRTEARALLKAHPPLGHC</sequence>
<comment type="caution">
    <text evidence="2">The sequence shown here is derived from an EMBL/GenBank/DDBJ whole genome shotgun (WGS) entry which is preliminary data.</text>
</comment>
<evidence type="ECO:0000313" key="3">
    <source>
        <dbReference type="Proteomes" id="UP000487268"/>
    </source>
</evidence>
<feature type="transmembrane region" description="Helical" evidence="1">
    <location>
        <begin position="60"/>
        <end position="78"/>
    </location>
</feature>
<dbReference type="AlphaFoldDB" id="A0A7K0BWL0"/>
<evidence type="ECO:0000256" key="1">
    <source>
        <dbReference type="SAM" id="Phobius"/>
    </source>
</evidence>
<feature type="transmembrane region" description="Helical" evidence="1">
    <location>
        <begin position="334"/>
        <end position="356"/>
    </location>
</feature>
<feature type="transmembrane region" description="Helical" evidence="1">
    <location>
        <begin position="113"/>
        <end position="131"/>
    </location>
</feature>
<feature type="transmembrane region" description="Helical" evidence="1">
    <location>
        <begin position="138"/>
        <end position="157"/>
    </location>
</feature>
<organism evidence="2 3">
    <name type="scientific">Actinomadura macrotermitis</name>
    <dbReference type="NCBI Taxonomy" id="2585200"/>
    <lineage>
        <taxon>Bacteria</taxon>
        <taxon>Bacillati</taxon>
        <taxon>Actinomycetota</taxon>
        <taxon>Actinomycetes</taxon>
        <taxon>Streptosporangiales</taxon>
        <taxon>Thermomonosporaceae</taxon>
        <taxon>Actinomadura</taxon>
    </lineage>
</organism>
<evidence type="ECO:0000313" key="2">
    <source>
        <dbReference type="EMBL" id="MQY05565.1"/>
    </source>
</evidence>
<dbReference type="Proteomes" id="UP000487268">
    <property type="component" value="Unassembled WGS sequence"/>
</dbReference>
<proteinExistence type="predicted"/>
<feature type="transmembrane region" description="Helical" evidence="1">
    <location>
        <begin position="303"/>
        <end position="322"/>
    </location>
</feature>
<feature type="transmembrane region" description="Helical" evidence="1">
    <location>
        <begin position="368"/>
        <end position="389"/>
    </location>
</feature>
<keyword evidence="1" id="KW-0472">Membrane</keyword>
<feature type="transmembrane region" description="Helical" evidence="1">
    <location>
        <begin position="258"/>
        <end position="282"/>
    </location>
</feature>
<dbReference type="EMBL" id="WEGH01000002">
    <property type="protein sequence ID" value="MQY05565.1"/>
    <property type="molecule type" value="Genomic_DNA"/>
</dbReference>
<keyword evidence="1" id="KW-1133">Transmembrane helix</keyword>
<dbReference type="Pfam" id="PF13687">
    <property type="entry name" value="DUF4153"/>
    <property type="match status" value="1"/>
</dbReference>
<evidence type="ECO:0008006" key="4">
    <source>
        <dbReference type="Google" id="ProtNLM"/>
    </source>
</evidence>
<protein>
    <recommendedName>
        <fullName evidence="4">DUF4173 domain-containing protein</fullName>
    </recommendedName>
</protein>
<keyword evidence="1" id="KW-0812">Transmembrane</keyword>
<dbReference type="RefSeq" id="WP_153533672.1">
    <property type="nucleotide sequence ID" value="NZ_WEGH01000002.1"/>
</dbReference>
<accession>A0A7K0BWL0</accession>
<keyword evidence="3" id="KW-1185">Reference proteome</keyword>
<feature type="transmembrane region" description="Helical" evidence="1">
    <location>
        <begin position="215"/>
        <end position="238"/>
    </location>
</feature>
<gene>
    <name evidence="2" type="ORF">ACRB68_36420</name>
</gene>
<feature type="transmembrane region" description="Helical" evidence="1">
    <location>
        <begin position="395"/>
        <end position="414"/>
    </location>
</feature>
<name>A0A7K0BWL0_9ACTN</name>
<feature type="transmembrane region" description="Helical" evidence="1">
    <location>
        <begin position="90"/>
        <end position="107"/>
    </location>
</feature>